<dbReference type="AlphaFoldDB" id="A0A8H5JRD8"/>
<dbReference type="EMBL" id="JAAOAR010001779">
    <property type="protein sequence ID" value="KAF5560339.1"/>
    <property type="molecule type" value="Genomic_DNA"/>
</dbReference>
<protein>
    <submittedName>
        <fullName evidence="1">Uncharacterized protein</fullName>
    </submittedName>
</protein>
<dbReference type="Proteomes" id="UP000544095">
    <property type="component" value="Unassembled WGS sequence"/>
</dbReference>
<gene>
    <name evidence="1" type="ORF">FPANT_14282</name>
</gene>
<proteinExistence type="predicted"/>
<evidence type="ECO:0000313" key="1">
    <source>
        <dbReference type="EMBL" id="KAF5560339.1"/>
    </source>
</evidence>
<name>A0A8H5JRD8_9HYPO</name>
<feature type="non-terminal residue" evidence="1">
    <location>
        <position position="150"/>
    </location>
</feature>
<comment type="caution">
    <text evidence="1">The sequence shown here is derived from an EMBL/GenBank/DDBJ whole genome shotgun (WGS) entry which is preliminary data.</text>
</comment>
<accession>A0A8H5JRD8</accession>
<sequence length="150" mass="16641">MKENLPTQTTALRAVEGIVALSSVKFGVMKLSNMAKSEGKKAWEQSVHSFKKTMLPQETFVRNIHYNMKLAYGQSDNPTGQVIVNPEKLGFILSNVNKIGGELIDMGADKAFDYMVPQDPFTSFIKALRDLHSQYKEAKAAKMNALDVDG</sequence>
<keyword evidence="2" id="KW-1185">Reference proteome</keyword>
<reference evidence="1 2" key="1">
    <citation type="submission" date="2020-05" db="EMBL/GenBank/DDBJ databases">
        <title>Identification and distribution of gene clusters putatively required for synthesis of sphingolipid metabolism inhibitors in phylogenetically diverse species of the filamentous fungus Fusarium.</title>
        <authorList>
            <person name="Kim H.-S."/>
            <person name="Busman M."/>
            <person name="Brown D.W."/>
            <person name="Divon H."/>
            <person name="Uhlig S."/>
            <person name="Proctor R.H."/>
        </authorList>
    </citation>
    <scope>NUCLEOTIDE SEQUENCE [LARGE SCALE GENOMIC DNA]</scope>
    <source>
        <strain evidence="1 2">NRRL 25211</strain>
    </source>
</reference>
<evidence type="ECO:0000313" key="2">
    <source>
        <dbReference type="Proteomes" id="UP000544095"/>
    </source>
</evidence>
<organism evidence="1 2">
    <name type="scientific">Fusarium pseudoanthophilum</name>
    <dbReference type="NCBI Taxonomy" id="48495"/>
    <lineage>
        <taxon>Eukaryota</taxon>
        <taxon>Fungi</taxon>
        <taxon>Dikarya</taxon>
        <taxon>Ascomycota</taxon>
        <taxon>Pezizomycotina</taxon>
        <taxon>Sordariomycetes</taxon>
        <taxon>Hypocreomycetidae</taxon>
        <taxon>Hypocreales</taxon>
        <taxon>Nectriaceae</taxon>
        <taxon>Fusarium</taxon>
        <taxon>Fusarium fujikuroi species complex</taxon>
    </lineage>
</organism>